<dbReference type="OrthoDB" id="158746at2"/>
<feature type="domain" description="Putative restriction endonuclease" evidence="1">
    <location>
        <begin position="5"/>
        <end position="145"/>
    </location>
</feature>
<organism evidence="2 3">
    <name type="scientific">Pyrinomonas methylaliphatogenes</name>
    <dbReference type="NCBI Taxonomy" id="454194"/>
    <lineage>
        <taxon>Bacteria</taxon>
        <taxon>Pseudomonadati</taxon>
        <taxon>Acidobacteriota</taxon>
        <taxon>Blastocatellia</taxon>
        <taxon>Blastocatellales</taxon>
        <taxon>Pyrinomonadaceae</taxon>
        <taxon>Pyrinomonas</taxon>
    </lineage>
</organism>
<keyword evidence="3" id="KW-1185">Reference proteome</keyword>
<dbReference type="Pfam" id="PF05685">
    <property type="entry name" value="Uma2"/>
    <property type="match status" value="1"/>
</dbReference>
<dbReference type="InterPro" id="IPR011335">
    <property type="entry name" value="Restrct_endonuc-II-like"/>
</dbReference>
<name>A0A0B6WXG6_9BACT</name>
<reference evidence="2 3" key="2">
    <citation type="submission" date="2015-01" db="EMBL/GenBank/DDBJ databases">
        <title>Complete genome sequence of Pyrinomonas methylaliphatogenes type strain K22T.</title>
        <authorList>
            <person name="Lee K.C.Y."/>
            <person name="Power J.F."/>
            <person name="Dunfield P.F."/>
            <person name="Morgan X.C."/>
            <person name="Huttenhower C."/>
            <person name="Stott M.B."/>
        </authorList>
    </citation>
    <scope>NUCLEOTIDE SEQUENCE [LARGE SCALE GENOMIC DNA]</scope>
    <source>
        <strain evidence="2 3">K22</strain>
    </source>
</reference>
<dbReference type="Gene3D" id="3.90.1570.10">
    <property type="entry name" value="tt1808, chain A"/>
    <property type="match status" value="1"/>
</dbReference>
<evidence type="ECO:0000313" key="3">
    <source>
        <dbReference type="Proteomes" id="UP000031518"/>
    </source>
</evidence>
<dbReference type="Proteomes" id="UP000031518">
    <property type="component" value="Unassembled WGS sequence"/>
</dbReference>
<dbReference type="CDD" id="cd06260">
    <property type="entry name" value="DUF820-like"/>
    <property type="match status" value="1"/>
</dbReference>
<evidence type="ECO:0000259" key="1">
    <source>
        <dbReference type="Pfam" id="PF05685"/>
    </source>
</evidence>
<evidence type="ECO:0000313" key="2">
    <source>
        <dbReference type="EMBL" id="CDM64974.1"/>
    </source>
</evidence>
<dbReference type="EMBL" id="CBXV010000004">
    <property type="protein sequence ID" value="CDM64974.1"/>
    <property type="molecule type" value="Genomic_DNA"/>
</dbReference>
<dbReference type="RefSeq" id="WP_041975041.1">
    <property type="nucleotide sequence ID" value="NZ_CBXV010000004.1"/>
</dbReference>
<dbReference type="AlphaFoldDB" id="A0A0B6WXG6"/>
<dbReference type="InterPro" id="IPR012296">
    <property type="entry name" value="Nuclease_put_TT1808"/>
</dbReference>
<protein>
    <recommendedName>
        <fullName evidence="1">Putative restriction endonuclease domain-containing protein</fullName>
    </recommendedName>
</protein>
<reference evidence="2 3" key="1">
    <citation type="submission" date="2013-12" db="EMBL/GenBank/DDBJ databases">
        <authorList>
            <person name="Stott M."/>
        </authorList>
    </citation>
    <scope>NUCLEOTIDE SEQUENCE [LARGE SCALE GENOMIC DNA]</scope>
    <source>
        <strain evidence="2 3">K22</strain>
    </source>
</reference>
<sequence>MDPKFFKAEELGIKLEIVRGLPIWEPYPIYKHQKAIDRIRATIAPIDSAQSSGSSCSCVHVSDVYINFPDGSLKRPDISIFCREPDEEEEAITLVPEAVIEVISRGYEAKDLEIGPQFYLSQGVKDVIVFDPYTLLVLHLRRDGASQHKSPVEIQLLCGCRCEV</sequence>
<dbReference type="InterPro" id="IPR008538">
    <property type="entry name" value="Uma2"/>
</dbReference>
<proteinExistence type="predicted"/>
<gene>
    <name evidence="2" type="ORF">PYK22_00970</name>
</gene>
<dbReference type="SUPFAM" id="SSF52980">
    <property type="entry name" value="Restriction endonuclease-like"/>
    <property type="match status" value="1"/>
</dbReference>
<accession>A0A0B6WXG6</accession>